<dbReference type="PANTHER" id="PTHR30563">
    <property type="entry name" value="DNA RECOMBINATION PROTEIN RMUC"/>
    <property type="match status" value="1"/>
</dbReference>
<dbReference type="STRING" id="632292.Calhy_2152"/>
<evidence type="ECO:0000256" key="1">
    <source>
        <dbReference type="ARBA" id="ARBA00003416"/>
    </source>
</evidence>
<feature type="coiled-coil region" evidence="5">
    <location>
        <begin position="30"/>
        <end position="57"/>
    </location>
</feature>
<dbReference type="InterPro" id="IPR003798">
    <property type="entry name" value="DNA_recombination_RmuC"/>
</dbReference>
<keyword evidence="3 5" id="KW-0175">Coiled coil</keyword>
<keyword evidence="7" id="KW-1185">Reference proteome</keyword>
<accession>E4Q7U2</accession>
<gene>
    <name evidence="6" type="ordered locus">Calhy_2152</name>
</gene>
<sequence>MEVVLLIVIIVLVISNLILLIRLKNNINSSLDTQNKLLEIEKELEQIQNSISQQFSQNKNETQSMISSFGSILMTRFSDLSNQIINFTSSSQERLDSIRKEIDSKLEKIRETVDSQLQSTLETKLSQSFKLVSERLELVHRGLGEMQALAGSVGDLKKILSNVKVRGTLGEIQLGNIIDQILDSSQYERNVRIKPHTQEQVEFAIKIPSKYSKDNEFIYLPIDSKFPIESYQRLIEAQEKAEAEEVARFSKELENSIRQNAKTIKEKYIDPPKTTDFAIMFLPSEGLYAEVLRIPGLFESVQREYKVIIAGPTTVVAMLNTISLGFKALAIEKRTSEVWELLSAVKTEFSRFAEILEKVKKKLSEAQDTIETATRKTRTIERKLKSVEVLSSEKDPEKILYDEEAIEEGSGK</sequence>
<dbReference type="Proteomes" id="UP000006890">
    <property type="component" value="Chromosome"/>
</dbReference>
<feature type="coiled-coil region" evidence="5">
    <location>
        <begin position="356"/>
        <end position="383"/>
    </location>
</feature>
<comment type="function">
    <text evidence="1">Involved in DNA recombination.</text>
</comment>
<organism evidence="6 7">
    <name type="scientific">Caldicellulosiruptor hydrothermalis (strain DSM 18901 / VKM B-2411 / 108)</name>
    <dbReference type="NCBI Taxonomy" id="632292"/>
    <lineage>
        <taxon>Bacteria</taxon>
        <taxon>Bacillati</taxon>
        <taxon>Bacillota</taxon>
        <taxon>Bacillota incertae sedis</taxon>
        <taxon>Caldicellulosiruptorales</taxon>
        <taxon>Caldicellulosiruptoraceae</taxon>
        <taxon>Caldicellulosiruptor</taxon>
    </lineage>
</organism>
<dbReference type="PANTHER" id="PTHR30563:SF0">
    <property type="entry name" value="DNA RECOMBINATION PROTEIN RMUC"/>
    <property type="match status" value="1"/>
</dbReference>
<dbReference type="eggNOG" id="COG1322">
    <property type="taxonomic scope" value="Bacteria"/>
</dbReference>
<dbReference type="HOGENOM" id="CLU_020365_1_1_9"/>
<dbReference type="RefSeq" id="WP_013404003.1">
    <property type="nucleotide sequence ID" value="NC_014652.1"/>
</dbReference>
<dbReference type="OrthoDB" id="370725at2"/>
<evidence type="ECO:0000256" key="4">
    <source>
        <dbReference type="ARBA" id="ARBA00023172"/>
    </source>
</evidence>
<protein>
    <recommendedName>
        <fullName evidence="8">RmuC-domain protein</fullName>
    </recommendedName>
</protein>
<dbReference type="GO" id="GO:0006310">
    <property type="term" value="P:DNA recombination"/>
    <property type="evidence" value="ECO:0007669"/>
    <property type="project" value="UniProtKB-KW"/>
</dbReference>
<reference evidence="6 7" key="2">
    <citation type="journal article" date="2011" name="J. Bacteriol.">
        <title>Complete genome sequences for the anaerobic, extremely thermophilic plant biomass-degrading bacteria Caldicellulosiruptor hydrothermalis, Caldicellulosiruptor kristjanssonii, Caldicellulosiruptor kronotskyensis, Caldicellulosiruptor owensenis, and Caldicellulosiruptor lactoaceticus.</title>
        <authorList>
            <person name="Blumer-Schuette S.E."/>
            <person name="Ozdemir I."/>
            <person name="Mistry D."/>
            <person name="Lucas S."/>
            <person name="Lapidus A."/>
            <person name="Cheng J.F."/>
            <person name="Goodwin L.A."/>
            <person name="Pitluck S."/>
            <person name="Land M.L."/>
            <person name="Hauser L.J."/>
            <person name="Woyke T."/>
            <person name="Mikhailova N."/>
            <person name="Pati A."/>
            <person name="Kyrpides N.C."/>
            <person name="Ivanova N."/>
            <person name="Detter J.C."/>
            <person name="Walston-Davenport K."/>
            <person name="Han S."/>
            <person name="Adams M.W."/>
            <person name="Kelly R.M."/>
        </authorList>
    </citation>
    <scope>NUCLEOTIDE SEQUENCE [LARGE SCALE GENOMIC DNA]</scope>
    <source>
        <strain evidence="7">DSM 18901 / VKM B-2411 / 108</strain>
    </source>
</reference>
<comment type="similarity">
    <text evidence="2">Belongs to the RmuC family.</text>
</comment>
<dbReference type="AlphaFoldDB" id="E4Q7U2"/>
<dbReference type="EMBL" id="CP002219">
    <property type="protein sequence ID" value="ADQ07860.1"/>
    <property type="molecule type" value="Genomic_DNA"/>
</dbReference>
<name>E4Q7U2_CALH1</name>
<evidence type="ECO:0008006" key="8">
    <source>
        <dbReference type="Google" id="ProtNLM"/>
    </source>
</evidence>
<evidence type="ECO:0000256" key="5">
    <source>
        <dbReference type="SAM" id="Coils"/>
    </source>
</evidence>
<dbReference type="Pfam" id="PF02646">
    <property type="entry name" value="RmuC"/>
    <property type="match status" value="1"/>
</dbReference>
<keyword evidence="4" id="KW-0233">DNA recombination</keyword>
<proteinExistence type="inferred from homology"/>
<reference key="1">
    <citation type="submission" date="2010-09" db="EMBL/GenBank/DDBJ databases">
        <title>Complete sequence of Caldicellulosiruptor hydrothermalis 108.</title>
        <authorList>
            <consortium name="US DOE Joint Genome Institute"/>
            <person name="Lucas S."/>
            <person name="Copeland A."/>
            <person name="Lapidus A."/>
            <person name="Cheng J.-F."/>
            <person name="Bruce D."/>
            <person name="Goodwin L."/>
            <person name="Pitluck S."/>
            <person name="Davenport K."/>
            <person name="Detter J.C."/>
            <person name="Han C."/>
            <person name="Tapia R."/>
            <person name="Land M."/>
            <person name="Hauser L."/>
            <person name="Chang Y.-J."/>
            <person name="Jeffries C."/>
            <person name="Kyrpides N."/>
            <person name="Ivanova N."/>
            <person name="Mikhailova N."/>
            <person name="Blumer-Schuette S.E."/>
            <person name="Kelly R.M."/>
            <person name="Woyke T."/>
        </authorList>
    </citation>
    <scope>NUCLEOTIDE SEQUENCE</scope>
    <source>
        <strain>108</strain>
    </source>
</reference>
<evidence type="ECO:0000256" key="2">
    <source>
        <dbReference type="ARBA" id="ARBA00009840"/>
    </source>
</evidence>
<dbReference type="KEGG" id="chd:Calhy_2152"/>
<evidence type="ECO:0000256" key="3">
    <source>
        <dbReference type="ARBA" id="ARBA00023054"/>
    </source>
</evidence>
<evidence type="ECO:0000313" key="7">
    <source>
        <dbReference type="Proteomes" id="UP000006890"/>
    </source>
</evidence>
<evidence type="ECO:0000313" key="6">
    <source>
        <dbReference type="EMBL" id="ADQ07860.1"/>
    </source>
</evidence>